<evidence type="ECO:0000313" key="1">
    <source>
        <dbReference type="EMBL" id="QOY91064.1"/>
    </source>
</evidence>
<organism evidence="1 2">
    <name type="scientific">Paludibaculum fermentans</name>
    <dbReference type="NCBI Taxonomy" id="1473598"/>
    <lineage>
        <taxon>Bacteria</taxon>
        <taxon>Pseudomonadati</taxon>
        <taxon>Acidobacteriota</taxon>
        <taxon>Terriglobia</taxon>
        <taxon>Bryobacterales</taxon>
        <taxon>Bryobacteraceae</taxon>
        <taxon>Paludibaculum</taxon>
    </lineage>
</organism>
<reference evidence="1 2" key="1">
    <citation type="submission" date="2020-10" db="EMBL/GenBank/DDBJ databases">
        <title>Complete genome sequence of Paludibaculum fermentans P105T, a facultatively anaerobic acidobacterium capable of dissimilatory Fe(III) reduction.</title>
        <authorList>
            <person name="Dedysh S.N."/>
            <person name="Beletsky A.V."/>
            <person name="Kulichevskaya I.S."/>
            <person name="Mardanov A.V."/>
            <person name="Ravin N.V."/>
        </authorList>
    </citation>
    <scope>NUCLEOTIDE SEQUENCE [LARGE SCALE GENOMIC DNA]</scope>
    <source>
        <strain evidence="1 2">P105</strain>
    </source>
</reference>
<dbReference type="Proteomes" id="UP000593892">
    <property type="component" value="Chromosome"/>
</dbReference>
<dbReference type="KEGG" id="pfer:IRI77_14290"/>
<dbReference type="InterPro" id="IPR029063">
    <property type="entry name" value="SAM-dependent_MTases_sf"/>
</dbReference>
<keyword evidence="2" id="KW-1185">Reference proteome</keyword>
<keyword evidence="1" id="KW-0489">Methyltransferase</keyword>
<dbReference type="SUPFAM" id="SSF53335">
    <property type="entry name" value="S-adenosyl-L-methionine-dependent methyltransferases"/>
    <property type="match status" value="1"/>
</dbReference>
<dbReference type="PANTHER" id="PTHR43861">
    <property type="entry name" value="TRANS-ACONITATE 2-METHYLTRANSFERASE-RELATED"/>
    <property type="match status" value="1"/>
</dbReference>
<dbReference type="AlphaFoldDB" id="A0A7S7NXN0"/>
<protein>
    <submittedName>
        <fullName evidence="1">Class I SAM-dependent methyltransferase</fullName>
    </submittedName>
</protein>
<dbReference type="CDD" id="cd02440">
    <property type="entry name" value="AdoMet_MTases"/>
    <property type="match status" value="1"/>
</dbReference>
<proteinExistence type="predicted"/>
<dbReference type="Gene3D" id="3.40.50.150">
    <property type="entry name" value="Vaccinia Virus protein VP39"/>
    <property type="match status" value="1"/>
</dbReference>
<dbReference type="Pfam" id="PF13489">
    <property type="entry name" value="Methyltransf_23"/>
    <property type="match status" value="1"/>
</dbReference>
<accession>A0A7S7NXN0</accession>
<dbReference type="GO" id="GO:0008168">
    <property type="term" value="F:methyltransferase activity"/>
    <property type="evidence" value="ECO:0007669"/>
    <property type="project" value="UniProtKB-KW"/>
</dbReference>
<dbReference type="GO" id="GO:0032259">
    <property type="term" value="P:methylation"/>
    <property type="evidence" value="ECO:0007669"/>
    <property type="project" value="UniProtKB-KW"/>
</dbReference>
<gene>
    <name evidence="1" type="ORF">IRI77_14290</name>
</gene>
<evidence type="ECO:0000313" key="2">
    <source>
        <dbReference type="Proteomes" id="UP000593892"/>
    </source>
</evidence>
<dbReference type="RefSeq" id="WP_194452719.1">
    <property type="nucleotide sequence ID" value="NZ_CP063849.1"/>
</dbReference>
<name>A0A7S7NXN0_PALFE</name>
<sequence>MRTLCHGTDKLYNTTDKVFLVVECRECKLIRLYPWPEPDEIHQYYPENYWYDPGGDTADRLAEFWRRFVLRDHVRFVRKALESCEGTAPVLDVGCGGGLFLRELNLPQNQIVGLDFSVNAASVAWSSNGVPVACGALPRAPFRPGSFRTITMFHVLEHLYDPSAYLNAAHRLLQPDGRLVVQVPNAASWQFLLFGENWNGLDIPRHLIDFKEQDLINLLDYCGFEVVRRKHFSLRDNPAGLATTLALGLDPMSRRIRGVQDTPRVKLLKDMAYFALVLASIPLTMLEAACRCGASIMIEAKRKA</sequence>
<keyword evidence="1" id="KW-0808">Transferase</keyword>
<dbReference type="EMBL" id="CP063849">
    <property type="protein sequence ID" value="QOY91064.1"/>
    <property type="molecule type" value="Genomic_DNA"/>
</dbReference>